<evidence type="ECO:0000313" key="2">
    <source>
        <dbReference type="EMBL" id="BAY16867.1"/>
    </source>
</evidence>
<dbReference type="SUPFAM" id="SSF51338">
    <property type="entry name" value="Composite domain of metallo-dependent hydrolases"/>
    <property type="match status" value="2"/>
</dbReference>
<feature type="domain" description="Amidohydrolase-related" evidence="1">
    <location>
        <begin position="95"/>
        <end position="459"/>
    </location>
</feature>
<organism evidence="2 3">
    <name type="scientific">Anabaenopsis circularis NIES-21</name>
    <dbReference type="NCBI Taxonomy" id="1085406"/>
    <lineage>
        <taxon>Bacteria</taxon>
        <taxon>Bacillati</taxon>
        <taxon>Cyanobacteriota</taxon>
        <taxon>Cyanophyceae</taxon>
        <taxon>Nostocales</taxon>
        <taxon>Nodulariaceae</taxon>
        <taxon>Anabaenopsis</taxon>
    </lineage>
</organism>
<evidence type="ECO:0000313" key="3">
    <source>
        <dbReference type="Proteomes" id="UP000218287"/>
    </source>
</evidence>
<reference evidence="2 3" key="1">
    <citation type="submission" date="2017-06" db="EMBL/GenBank/DDBJ databases">
        <title>Genome sequencing of cyanobaciteial culture collection at National Institute for Environmental Studies (NIES).</title>
        <authorList>
            <person name="Hirose Y."/>
            <person name="Shimura Y."/>
            <person name="Fujisawa T."/>
            <person name="Nakamura Y."/>
            <person name="Kawachi M."/>
        </authorList>
    </citation>
    <scope>NUCLEOTIDE SEQUENCE [LARGE SCALE GENOMIC DNA]</scope>
    <source>
        <strain evidence="2 3">NIES-21</strain>
    </source>
</reference>
<evidence type="ECO:0000259" key="1">
    <source>
        <dbReference type="Pfam" id="PF01979"/>
    </source>
</evidence>
<dbReference type="CDD" id="cd01299">
    <property type="entry name" value="Met_dep_hydrolase_A"/>
    <property type="match status" value="1"/>
</dbReference>
<dbReference type="EMBL" id="AP018174">
    <property type="protein sequence ID" value="BAY16867.1"/>
    <property type="molecule type" value="Genomic_DNA"/>
</dbReference>
<dbReference type="InterPro" id="IPR032466">
    <property type="entry name" value="Metal_Hydrolase"/>
</dbReference>
<accession>A0A1Z4GHA3</accession>
<dbReference type="InterPro" id="IPR051781">
    <property type="entry name" value="Metallo-dep_Hydrolase"/>
</dbReference>
<dbReference type="GO" id="GO:0016810">
    <property type="term" value="F:hydrolase activity, acting on carbon-nitrogen (but not peptide) bonds"/>
    <property type="evidence" value="ECO:0007669"/>
    <property type="project" value="InterPro"/>
</dbReference>
<dbReference type="SUPFAM" id="SSF51556">
    <property type="entry name" value="Metallo-dependent hydrolases"/>
    <property type="match status" value="1"/>
</dbReference>
<dbReference type="Proteomes" id="UP000218287">
    <property type="component" value="Chromosome"/>
</dbReference>
<dbReference type="PANTHER" id="PTHR43135:SF3">
    <property type="entry name" value="ALPHA-D-RIBOSE 1-METHYLPHOSPHONATE 5-TRIPHOSPHATE DIPHOSPHATASE"/>
    <property type="match status" value="1"/>
</dbReference>
<name>A0A1Z4GHA3_9CYAN</name>
<dbReference type="InterPro" id="IPR006680">
    <property type="entry name" value="Amidohydro-rel"/>
</dbReference>
<dbReference type="InterPro" id="IPR057744">
    <property type="entry name" value="OTAase-like"/>
</dbReference>
<dbReference type="Gene3D" id="2.30.40.10">
    <property type="entry name" value="Urease, subunit C, domain 1"/>
    <property type="match status" value="1"/>
</dbReference>
<protein>
    <recommendedName>
        <fullName evidence="1">Amidohydrolase-related domain-containing protein</fullName>
    </recommendedName>
</protein>
<dbReference type="InterPro" id="IPR011059">
    <property type="entry name" value="Metal-dep_hydrolase_composite"/>
</dbReference>
<dbReference type="OrthoDB" id="9797498at2"/>
<sequence>MQFRYQIALGTLILALLGFITQTGYAQIHSSSGVRTQEPNSILFENVRIFNGTSDQLSEPSNVLVVGNKIKTISQTPIATASGIKLTRIDGNNRTLMPGLIDNHVHLFMITSTLEEVLSPKVSLEILNQKAQTAAEQMLLRGFTSVRDMAGPVFDLKQAIDTGDVVGPRIYPSGAMISQTGGHGDYRTPKDFIWEPYTNFNRPEVLGSSVSAIADGVDEVLRRTREQLMQGATQIKLAAGGGIISNHDPLDVSQYTEAELRAAVEAAEDWNTYVTVHAYTPRAIQKAIRAGVKCIEHGQLMDEGTAKLMAEKGIWLSIQPFLNDEDAIPFPQGSANYAKQLEVARGTDTAYTLAKKYNLKTAWGTDLLFDAKLATRQGAQLTKMVRWYTPSEVLKMATSTNAELLALSGPRNPYPGKLGVVEEGALADLLLVDGNPLKNIKLIENPGKNFIVIMKDGKIYKNLLR</sequence>
<dbReference type="AlphaFoldDB" id="A0A1Z4GHA3"/>
<dbReference type="Gene3D" id="3.20.20.140">
    <property type="entry name" value="Metal-dependent hydrolases"/>
    <property type="match status" value="1"/>
</dbReference>
<proteinExistence type="predicted"/>
<dbReference type="Pfam" id="PF01979">
    <property type="entry name" value="Amidohydro_1"/>
    <property type="match status" value="1"/>
</dbReference>
<gene>
    <name evidence="2" type="ORF">NIES21_27010</name>
</gene>
<keyword evidence="3" id="KW-1185">Reference proteome</keyword>
<dbReference type="PANTHER" id="PTHR43135">
    <property type="entry name" value="ALPHA-D-RIBOSE 1-METHYLPHOSPHONATE 5-TRIPHOSPHATE DIPHOSPHATASE"/>
    <property type="match status" value="1"/>
</dbReference>